<sequence length="195" mass="22141">MGTKRTYSVRLEDDQRQKLDARAAKIGLPTGHLIHAAIDDFLRQQEEKDYLGEVQAAISTSFTKLARQVEKDRAEQQLVVGVLDHLCDWLAFVLPSPGDKTEAEQLRRERREVFYRDLPAKFVSQSRAQLTKFMDDKHAKQISCPACGSGQLRSKEDKKGRLFWYCSNWNAASNQCGATFPDEFGLPALPEHSID</sequence>
<dbReference type="Proteomes" id="UP001205861">
    <property type="component" value="Unassembled WGS sequence"/>
</dbReference>
<keyword evidence="2" id="KW-1185">Reference proteome</keyword>
<dbReference type="SUPFAM" id="SSF47598">
    <property type="entry name" value="Ribbon-helix-helix"/>
    <property type="match status" value="1"/>
</dbReference>
<gene>
    <name evidence="1" type="ORF">NX773_17960</name>
</gene>
<dbReference type="EMBL" id="JANUGV010000005">
    <property type="protein sequence ID" value="MCS0610056.1"/>
    <property type="molecule type" value="Genomic_DNA"/>
</dbReference>
<organism evidence="1 2">
    <name type="scientific">Massilia solisilvae</name>
    <dbReference type="NCBI Taxonomy" id="1811225"/>
    <lineage>
        <taxon>Bacteria</taxon>
        <taxon>Pseudomonadati</taxon>
        <taxon>Pseudomonadota</taxon>
        <taxon>Betaproteobacteria</taxon>
        <taxon>Burkholderiales</taxon>
        <taxon>Oxalobacteraceae</taxon>
        <taxon>Telluria group</taxon>
        <taxon>Massilia</taxon>
    </lineage>
</organism>
<comment type="caution">
    <text evidence="1">The sequence shown here is derived from an EMBL/GenBank/DDBJ whole genome shotgun (WGS) entry which is preliminary data.</text>
</comment>
<dbReference type="InterPro" id="IPR010985">
    <property type="entry name" value="Ribbon_hlx_hlx"/>
</dbReference>
<dbReference type="RefSeq" id="WP_258857671.1">
    <property type="nucleotide sequence ID" value="NZ_JANUGV010000005.1"/>
</dbReference>
<evidence type="ECO:0000313" key="1">
    <source>
        <dbReference type="EMBL" id="MCS0610056.1"/>
    </source>
</evidence>
<proteinExistence type="predicted"/>
<accession>A0ABT2BNI5</accession>
<name>A0ABT2BNI5_9BURK</name>
<protein>
    <submittedName>
        <fullName evidence="1">Ribbon-helix-helix domain-containing protein</fullName>
    </submittedName>
</protein>
<reference evidence="1 2" key="1">
    <citation type="submission" date="2022-08" db="EMBL/GenBank/DDBJ databases">
        <title>Reclassification of Massilia species as members of the genera Telluria, Duganella, Pseudoduganella, Mokoshia gen. nov. and Zemynaea gen. nov. using orthogonal and non-orthogonal genome-based approaches.</title>
        <authorList>
            <person name="Bowman J.P."/>
        </authorList>
    </citation>
    <scope>NUCLEOTIDE SEQUENCE [LARGE SCALE GENOMIC DNA]</scope>
    <source>
        <strain evidence="1 2">JCM 31607</strain>
    </source>
</reference>
<evidence type="ECO:0000313" key="2">
    <source>
        <dbReference type="Proteomes" id="UP001205861"/>
    </source>
</evidence>